<dbReference type="AlphaFoldDB" id="A0AB34JVC8"/>
<name>A0AB34JVC8_PRYPA</name>
<sequence length="207" mass="22347">MANTLVGWLLDFLSQSRPMVIALLCVALAIVLFRPRVKPEGPGGEGPHASSSCSPHARAAGHRPAVVVSTEGILLHFREGKPRVIPEAIRPLHALAAAADVYLITQLPEDSDTLEQETVDAFREAEFFCEGRCDVRKALFCLTEDGRAAMTRQILPTTHIDNSVKVLQYIAPHVAGAVCVSPDRPIIPCAKGSILSVATLSEYMQLS</sequence>
<dbReference type="InterPro" id="IPR037485">
    <property type="entry name" value="PEX22"/>
</dbReference>
<protein>
    <submittedName>
        <fullName evidence="1">Uncharacterized protein</fullName>
    </submittedName>
</protein>
<dbReference type="PANTHER" id="PTHR34126">
    <property type="entry name" value="PEROXISOME BIOGENESIS PROTEIN 22"/>
    <property type="match status" value="1"/>
</dbReference>
<evidence type="ECO:0000313" key="1">
    <source>
        <dbReference type="EMBL" id="KAL1525037.1"/>
    </source>
</evidence>
<dbReference type="PANTHER" id="PTHR34126:SF1">
    <property type="entry name" value="PEROXISOME BIOGENESIS PROTEIN 22"/>
    <property type="match status" value="1"/>
</dbReference>
<evidence type="ECO:0000313" key="2">
    <source>
        <dbReference type="Proteomes" id="UP001515480"/>
    </source>
</evidence>
<dbReference type="EMBL" id="JBGBPQ010000004">
    <property type="protein sequence ID" value="KAL1525037.1"/>
    <property type="molecule type" value="Genomic_DNA"/>
</dbReference>
<proteinExistence type="predicted"/>
<gene>
    <name evidence="1" type="ORF">AB1Y20_019910</name>
</gene>
<accession>A0AB34JVC8</accession>
<comment type="caution">
    <text evidence="1">The sequence shown here is derived from an EMBL/GenBank/DDBJ whole genome shotgun (WGS) entry which is preliminary data.</text>
</comment>
<dbReference type="Proteomes" id="UP001515480">
    <property type="component" value="Unassembled WGS sequence"/>
</dbReference>
<organism evidence="1 2">
    <name type="scientific">Prymnesium parvum</name>
    <name type="common">Toxic golden alga</name>
    <dbReference type="NCBI Taxonomy" id="97485"/>
    <lineage>
        <taxon>Eukaryota</taxon>
        <taxon>Haptista</taxon>
        <taxon>Haptophyta</taxon>
        <taxon>Prymnesiophyceae</taxon>
        <taxon>Prymnesiales</taxon>
        <taxon>Prymnesiaceae</taxon>
        <taxon>Prymnesium</taxon>
    </lineage>
</organism>
<dbReference type="GO" id="GO:0007031">
    <property type="term" value="P:peroxisome organization"/>
    <property type="evidence" value="ECO:0007669"/>
    <property type="project" value="InterPro"/>
</dbReference>
<dbReference type="Pfam" id="PF22978">
    <property type="entry name" value="HAD_Pex22"/>
    <property type="match status" value="1"/>
</dbReference>
<keyword evidence="2" id="KW-1185">Reference proteome</keyword>
<reference evidence="1 2" key="1">
    <citation type="journal article" date="2024" name="Science">
        <title>Giant polyketide synthase enzymes in the biosynthesis of giant marine polyether toxins.</title>
        <authorList>
            <person name="Fallon T.R."/>
            <person name="Shende V.V."/>
            <person name="Wierzbicki I.H."/>
            <person name="Pendleton A.L."/>
            <person name="Watervoot N.F."/>
            <person name="Auber R.P."/>
            <person name="Gonzalez D.J."/>
            <person name="Wisecaver J.H."/>
            <person name="Moore B.S."/>
        </authorList>
    </citation>
    <scope>NUCLEOTIDE SEQUENCE [LARGE SCALE GENOMIC DNA]</scope>
    <source>
        <strain evidence="1 2">12B1</strain>
    </source>
</reference>